<dbReference type="EMBL" id="MVHM01000022">
    <property type="protein sequence ID" value="ORA32787.1"/>
    <property type="molecule type" value="Genomic_DNA"/>
</dbReference>
<proteinExistence type="predicted"/>
<name>A0AA91LT54_9MYCO</name>
<comment type="caution">
    <text evidence="1">The sequence shown here is derived from an EMBL/GenBank/DDBJ whole genome shotgun (WGS) entry which is preliminary data.</text>
</comment>
<protein>
    <recommendedName>
        <fullName evidence="3">Luciferase-like domain-containing protein</fullName>
    </recommendedName>
</protein>
<dbReference type="AlphaFoldDB" id="A0AA91LT54"/>
<dbReference type="Proteomes" id="UP000192441">
    <property type="component" value="Unassembled WGS sequence"/>
</dbReference>
<gene>
    <name evidence="1" type="ORF">BST20_24265</name>
</gene>
<sequence length="88" mass="9651">MEYSTCQPLGPVGVRLPVSFTSAPSTDLQREAVVRMEHAGYQAIWTNEVIGKDALLQRAWSLPVISACGQPDKCRSVATASPPWRPLR</sequence>
<dbReference type="RefSeq" id="WP_083133966.1">
    <property type="nucleotide sequence ID" value="NZ_AP022606.1"/>
</dbReference>
<evidence type="ECO:0000313" key="2">
    <source>
        <dbReference type="Proteomes" id="UP000192441"/>
    </source>
</evidence>
<evidence type="ECO:0008006" key="3">
    <source>
        <dbReference type="Google" id="ProtNLM"/>
    </source>
</evidence>
<evidence type="ECO:0000313" key="1">
    <source>
        <dbReference type="EMBL" id="ORA32787.1"/>
    </source>
</evidence>
<organism evidence="1 2">
    <name type="scientific">Mycobacterium branderi</name>
    <dbReference type="NCBI Taxonomy" id="43348"/>
    <lineage>
        <taxon>Bacteria</taxon>
        <taxon>Bacillati</taxon>
        <taxon>Actinomycetota</taxon>
        <taxon>Actinomycetes</taxon>
        <taxon>Mycobacteriales</taxon>
        <taxon>Mycobacteriaceae</taxon>
        <taxon>Mycobacterium</taxon>
    </lineage>
</organism>
<accession>A0AA91LT54</accession>
<reference evidence="1 2" key="1">
    <citation type="submission" date="2016-12" db="EMBL/GenBank/DDBJ databases">
        <title>The new phylogeny of genus Mycobacterium.</title>
        <authorList>
            <person name="Tortoli E."/>
            <person name="Trovato A."/>
            <person name="Cirillo D.M."/>
        </authorList>
    </citation>
    <scope>NUCLEOTIDE SEQUENCE [LARGE SCALE GENOMIC DNA]</scope>
    <source>
        <strain evidence="1 2">DSM 44624</strain>
    </source>
</reference>